<dbReference type="KEGG" id="jda:BW727_100534"/>
<organism evidence="1 2">
    <name type="scientific">Jeotgalibaca dankookensis</name>
    <dbReference type="NCBI Taxonomy" id="708126"/>
    <lineage>
        <taxon>Bacteria</taxon>
        <taxon>Bacillati</taxon>
        <taxon>Bacillota</taxon>
        <taxon>Bacilli</taxon>
        <taxon>Lactobacillales</taxon>
        <taxon>Carnobacteriaceae</taxon>
        <taxon>Jeotgalibaca</taxon>
    </lineage>
</organism>
<accession>A0A1S6IN07</accession>
<evidence type="ECO:0000313" key="1">
    <source>
        <dbReference type="EMBL" id="AQS52927.1"/>
    </source>
</evidence>
<dbReference type="STRING" id="708126.BW727_100534"/>
<gene>
    <name evidence="1" type="ORF">BW727_100534</name>
</gene>
<keyword evidence="2" id="KW-1185">Reference proteome</keyword>
<dbReference type="AlphaFoldDB" id="A0A1S6IN07"/>
<protein>
    <submittedName>
        <fullName evidence="1">Uncharacterized protein</fullName>
    </submittedName>
</protein>
<dbReference type="Proteomes" id="UP000188993">
    <property type="component" value="Chromosome"/>
</dbReference>
<sequence length="104" mass="12411">MISEVKKIEEEAKQLEKSYDEKLLEMDRNADSRISEMRENIESDLEVFQMTEKQSREKKLDEMRASLLAETNQEKENLHNLFRNKKNELVDIVIEEVMKQYGNS</sequence>
<evidence type="ECO:0000313" key="2">
    <source>
        <dbReference type="Proteomes" id="UP000188993"/>
    </source>
</evidence>
<reference evidence="1 2" key="1">
    <citation type="journal article" date="2014" name="Int. J. Syst. Evol. Microbiol.">
        <title>Jeotgalibaca dankookensis gen. nov., sp. nov., a member of the family Carnobacteriaceae, isolated from seujeot (Korean traditional food).</title>
        <authorList>
            <person name="Lee D.G."/>
            <person name="Trujillo M.E."/>
            <person name="Kang H."/>
            <person name="Ahn T.Y."/>
        </authorList>
    </citation>
    <scope>NUCLEOTIDE SEQUENCE [LARGE SCALE GENOMIC DNA]</scope>
    <source>
        <strain evidence="1 2">EX-07</strain>
    </source>
</reference>
<dbReference type="EMBL" id="CP019728">
    <property type="protein sequence ID" value="AQS52927.1"/>
    <property type="molecule type" value="Genomic_DNA"/>
</dbReference>
<proteinExistence type="predicted"/>
<name>A0A1S6IN07_9LACT</name>